<reference evidence="2" key="2">
    <citation type="submission" date="2015-11" db="EMBL/GenBank/DDBJ databases">
        <authorList>
            <person name="Zhang Y."/>
            <person name="Guo Z."/>
        </authorList>
    </citation>
    <scope>NUCLEOTIDE SEQUENCE</scope>
</reference>
<keyword evidence="3" id="KW-1185">Reference proteome</keyword>
<proteinExistence type="predicted"/>
<feature type="compositionally biased region" description="Acidic residues" evidence="1">
    <location>
        <begin position="46"/>
        <end position="55"/>
    </location>
</feature>
<feature type="region of interest" description="Disordered" evidence="1">
    <location>
        <begin position="83"/>
        <end position="116"/>
    </location>
</feature>
<name>A0A087VZ92_ECHMU</name>
<evidence type="ECO:0000313" key="3">
    <source>
        <dbReference type="Proteomes" id="UP000017246"/>
    </source>
</evidence>
<sequence>MVPLTESRASSVATETMEEKEGNSEEELAQSGASSAKVEIKKEGRGEEEEDETTPDEASNLATVDSFSENVLQTGIHIASTHCDLPTSIHSEEEESKGQLREKDEVAEGSGHQCPFPQSESHMRFSVWKVFDRVHGPGPLFVKALIMWQATVYRCTFGWDSDLEEFSPYPPDGSLASLAGRPGTCTKCVNLQFLPD</sequence>
<dbReference type="AlphaFoldDB" id="A0A087VZ92"/>
<organism evidence="2 3">
    <name type="scientific">Echinococcus multilocularis</name>
    <name type="common">Fox tapeworm</name>
    <dbReference type="NCBI Taxonomy" id="6211"/>
    <lineage>
        <taxon>Eukaryota</taxon>
        <taxon>Metazoa</taxon>
        <taxon>Spiralia</taxon>
        <taxon>Lophotrochozoa</taxon>
        <taxon>Platyhelminthes</taxon>
        <taxon>Cestoda</taxon>
        <taxon>Eucestoda</taxon>
        <taxon>Cyclophyllidea</taxon>
        <taxon>Taeniidae</taxon>
        <taxon>Echinococcus</taxon>
    </lineage>
</organism>
<gene>
    <name evidence="2" type="ORF">EmuJ_000133500</name>
</gene>
<evidence type="ECO:0000313" key="2">
    <source>
        <dbReference type="EMBL" id="CDI97552.1"/>
    </source>
</evidence>
<dbReference type="Proteomes" id="UP000017246">
    <property type="component" value="Unassembled WGS sequence"/>
</dbReference>
<reference evidence="2" key="1">
    <citation type="journal article" date="2013" name="Nature">
        <title>The genomes of four tapeworm species reveal adaptations to parasitism.</title>
        <authorList>
            <person name="Tsai I.J."/>
            <person name="Zarowiecki M."/>
            <person name="Holroyd N."/>
            <person name="Garciarrubio A."/>
            <person name="Sanchez-Flores A."/>
            <person name="Brooks K.L."/>
            <person name="Tracey A."/>
            <person name="Bobes R.J."/>
            <person name="Fragoso G."/>
            <person name="Sciutto E."/>
            <person name="Aslett M."/>
            <person name="Beasley H."/>
            <person name="Bennett H.M."/>
            <person name="Cai J."/>
            <person name="Camicia F."/>
            <person name="Clark R."/>
            <person name="Cucher M."/>
            <person name="De Silva N."/>
            <person name="Day T.A."/>
            <person name="Deplazes P."/>
            <person name="Estrada K."/>
            <person name="Fernandez C."/>
            <person name="Holland P.W."/>
            <person name="Hou J."/>
            <person name="Hu S."/>
            <person name="Huckvale T."/>
            <person name="Hung S.S."/>
            <person name="Kamenetzky L."/>
            <person name="Keane J.A."/>
            <person name="Kiss F."/>
            <person name="Koziol U."/>
            <person name="Lambert O."/>
            <person name="Liu K."/>
            <person name="Luo X."/>
            <person name="Luo Y."/>
            <person name="Macchiaroli N."/>
            <person name="Nichol S."/>
            <person name="Paps J."/>
            <person name="Parkinson J."/>
            <person name="Pouchkina-Stantcheva N."/>
            <person name="Riddiford N."/>
            <person name="Rosenzvit M."/>
            <person name="Salinas G."/>
            <person name="Wasmuth J.D."/>
            <person name="Zamanian M."/>
            <person name="Zheng Y."/>
            <person name="Cai X."/>
            <person name="Soberon X."/>
            <person name="Olson P.D."/>
            <person name="Laclette J.P."/>
            <person name="Brehm K."/>
            <person name="Berriman M."/>
            <person name="Garciarrubio A."/>
            <person name="Bobes R.J."/>
            <person name="Fragoso G."/>
            <person name="Sanchez-Flores A."/>
            <person name="Estrada K."/>
            <person name="Cevallos M.A."/>
            <person name="Morett E."/>
            <person name="Gonzalez V."/>
            <person name="Portillo T."/>
            <person name="Ochoa-Leyva A."/>
            <person name="Jose M.V."/>
            <person name="Sciutto E."/>
            <person name="Landa A."/>
            <person name="Jimenez L."/>
            <person name="Valdes V."/>
            <person name="Carrero J.C."/>
            <person name="Larralde C."/>
            <person name="Morales-Montor J."/>
            <person name="Limon-Lason J."/>
            <person name="Soberon X."/>
            <person name="Laclette J.P."/>
        </authorList>
    </citation>
    <scope>NUCLEOTIDE SEQUENCE [LARGE SCALE GENOMIC DNA]</scope>
</reference>
<feature type="region of interest" description="Disordered" evidence="1">
    <location>
        <begin position="1"/>
        <end position="62"/>
    </location>
</feature>
<evidence type="ECO:0000256" key="1">
    <source>
        <dbReference type="SAM" id="MobiDB-lite"/>
    </source>
</evidence>
<accession>A0A087VZ92</accession>
<feature type="compositionally biased region" description="Basic and acidic residues" evidence="1">
    <location>
        <begin position="96"/>
        <end position="106"/>
    </location>
</feature>
<dbReference type="EMBL" id="LN902844">
    <property type="protein sequence ID" value="CDI97552.1"/>
    <property type="molecule type" value="Genomic_DNA"/>
</dbReference>
<protein>
    <submittedName>
        <fullName evidence="2">Uncharacterized protein</fullName>
    </submittedName>
</protein>
<dbReference type="OrthoDB" id="10067222at2759"/>